<evidence type="ECO:0000256" key="9">
    <source>
        <dbReference type="ARBA" id="ARBA00022984"/>
    </source>
</evidence>
<dbReference type="InterPro" id="IPR013437">
    <property type="entry name" value="FtsW"/>
</dbReference>
<keyword evidence="4" id="KW-0132">Cell division</keyword>
<feature type="transmembrane region" description="Helical" evidence="22">
    <location>
        <begin position="274"/>
        <end position="300"/>
    </location>
</feature>
<dbReference type="PANTHER" id="PTHR30474:SF2">
    <property type="entry name" value="PEPTIDOGLYCAN GLYCOSYLTRANSFERASE FTSW-RELATED"/>
    <property type="match status" value="1"/>
</dbReference>
<feature type="transmembrane region" description="Helical" evidence="22">
    <location>
        <begin position="144"/>
        <end position="161"/>
    </location>
</feature>
<evidence type="ECO:0000256" key="19">
    <source>
        <dbReference type="ARBA" id="ARBA00044770"/>
    </source>
</evidence>
<dbReference type="NCBIfam" id="TIGR02614">
    <property type="entry name" value="ftsW"/>
    <property type="match status" value="1"/>
</dbReference>
<keyword evidence="10 22" id="KW-1133">Transmembrane helix</keyword>
<dbReference type="InterPro" id="IPR018365">
    <property type="entry name" value="Cell_cycle_FtsW-rel_CS"/>
</dbReference>
<evidence type="ECO:0000256" key="6">
    <source>
        <dbReference type="ARBA" id="ARBA00022679"/>
    </source>
</evidence>
<keyword evidence="8" id="KW-0133">Cell shape</keyword>
<evidence type="ECO:0000256" key="18">
    <source>
        <dbReference type="ARBA" id="ARBA00041418"/>
    </source>
</evidence>
<feature type="transmembrane region" description="Helical" evidence="22">
    <location>
        <begin position="192"/>
        <end position="210"/>
    </location>
</feature>
<comment type="similarity">
    <text evidence="16">Belongs to the SEDS family. FtsW subfamily.</text>
</comment>
<keyword evidence="5" id="KW-0328">Glycosyltransferase</keyword>
<evidence type="ECO:0000256" key="15">
    <source>
        <dbReference type="ARBA" id="ARBA00033270"/>
    </source>
</evidence>
<evidence type="ECO:0000256" key="7">
    <source>
        <dbReference type="ARBA" id="ARBA00022692"/>
    </source>
</evidence>
<feature type="transmembrane region" description="Helical" evidence="22">
    <location>
        <begin position="12"/>
        <end position="31"/>
    </location>
</feature>
<keyword evidence="13" id="KW-0961">Cell wall biogenesis/degradation</keyword>
<reference evidence="23 24" key="1">
    <citation type="submission" date="2023-06" db="EMBL/GenBank/DDBJ databases">
        <title>Five Gram-positive bacteria isolated from mangrove sediments in Shenzhen, Guangdong, China.</title>
        <authorList>
            <person name="Yu S."/>
            <person name="Zheng W."/>
            <person name="Huang Y."/>
        </authorList>
    </citation>
    <scope>NUCLEOTIDE SEQUENCE [LARGE SCALE GENOMIC DNA]</scope>
    <source>
        <strain evidence="23 24">SaN35-3</strain>
    </source>
</reference>
<evidence type="ECO:0000256" key="3">
    <source>
        <dbReference type="ARBA" id="ARBA00022475"/>
    </source>
</evidence>
<keyword evidence="12" id="KW-0131">Cell cycle</keyword>
<name>A0ABY9JW96_9BACI</name>
<dbReference type="Pfam" id="PF01098">
    <property type="entry name" value="FTSW_RODA_SPOVE"/>
    <property type="match status" value="1"/>
</dbReference>
<evidence type="ECO:0000256" key="1">
    <source>
        <dbReference type="ARBA" id="ARBA00004651"/>
    </source>
</evidence>
<feature type="transmembrane region" description="Helical" evidence="22">
    <location>
        <begin position="51"/>
        <end position="73"/>
    </location>
</feature>
<dbReference type="Proteomes" id="UP001197974">
    <property type="component" value="Chromosome"/>
</dbReference>
<comment type="function">
    <text evidence="21">Peptidoglycan polymerase that is essential for cell division.</text>
</comment>
<evidence type="ECO:0000313" key="24">
    <source>
        <dbReference type="Proteomes" id="UP001197974"/>
    </source>
</evidence>
<comment type="subcellular location">
    <subcellularLocation>
        <location evidence="1">Cell membrane</location>
        <topology evidence="1">Multi-pass membrane protein</topology>
    </subcellularLocation>
</comment>
<keyword evidence="11 22" id="KW-0472">Membrane</keyword>
<dbReference type="PANTHER" id="PTHR30474">
    <property type="entry name" value="CELL CYCLE PROTEIN"/>
    <property type="match status" value="1"/>
</dbReference>
<keyword evidence="7 22" id="KW-0812">Transmembrane</keyword>
<feature type="transmembrane region" description="Helical" evidence="22">
    <location>
        <begin position="351"/>
        <end position="376"/>
    </location>
</feature>
<feature type="transmembrane region" description="Helical" evidence="22">
    <location>
        <begin position="167"/>
        <end position="185"/>
    </location>
</feature>
<evidence type="ECO:0000256" key="16">
    <source>
        <dbReference type="ARBA" id="ARBA00038053"/>
    </source>
</evidence>
<feature type="transmembrane region" description="Helical" evidence="22">
    <location>
        <begin position="312"/>
        <end position="331"/>
    </location>
</feature>
<accession>A0ABY9JW96</accession>
<evidence type="ECO:0000256" key="11">
    <source>
        <dbReference type="ARBA" id="ARBA00023136"/>
    </source>
</evidence>
<comment type="catalytic activity">
    <reaction evidence="20">
        <text>[GlcNAc-(1-&gt;4)-Mur2Ac(oyl-L-Ala-gamma-D-Glu-L-Lys-D-Ala-D-Ala)](n)-di-trans,octa-cis-undecaprenyl diphosphate + beta-D-GlcNAc-(1-&gt;4)-Mur2Ac(oyl-L-Ala-gamma-D-Glu-L-Lys-D-Ala-D-Ala)-di-trans,octa-cis-undecaprenyl diphosphate = [GlcNAc-(1-&gt;4)-Mur2Ac(oyl-L-Ala-gamma-D-Glu-L-Lys-D-Ala-D-Ala)](n+1)-di-trans,octa-cis-undecaprenyl diphosphate + di-trans,octa-cis-undecaprenyl diphosphate + H(+)</text>
        <dbReference type="Rhea" id="RHEA:23708"/>
        <dbReference type="Rhea" id="RHEA-COMP:9602"/>
        <dbReference type="Rhea" id="RHEA-COMP:9603"/>
        <dbReference type="ChEBI" id="CHEBI:15378"/>
        <dbReference type="ChEBI" id="CHEBI:58405"/>
        <dbReference type="ChEBI" id="CHEBI:60033"/>
        <dbReference type="ChEBI" id="CHEBI:78435"/>
        <dbReference type="EC" id="2.4.99.28"/>
    </reaction>
</comment>
<keyword evidence="9" id="KW-0573">Peptidoglycan synthesis</keyword>
<evidence type="ECO:0000313" key="23">
    <source>
        <dbReference type="EMBL" id="WLR43660.1"/>
    </source>
</evidence>
<dbReference type="PROSITE" id="PS00012">
    <property type="entry name" value="PHOSPHOPANTETHEINE"/>
    <property type="match status" value="1"/>
</dbReference>
<evidence type="ECO:0000256" key="4">
    <source>
        <dbReference type="ARBA" id="ARBA00022618"/>
    </source>
</evidence>
<evidence type="ECO:0000256" key="17">
    <source>
        <dbReference type="ARBA" id="ARBA00041185"/>
    </source>
</evidence>
<keyword evidence="6" id="KW-0808">Transferase</keyword>
<organism evidence="23 24">
    <name type="scientific">Bacillus carboniphilus</name>
    <dbReference type="NCBI Taxonomy" id="86663"/>
    <lineage>
        <taxon>Bacteria</taxon>
        <taxon>Bacillati</taxon>
        <taxon>Bacillota</taxon>
        <taxon>Bacilli</taxon>
        <taxon>Bacillales</taxon>
        <taxon>Bacillaceae</taxon>
        <taxon>Bacillus</taxon>
    </lineage>
</organism>
<dbReference type="InterPro" id="IPR006162">
    <property type="entry name" value="Ppantetheine_attach_site"/>
</dbReference>
<feature type="transmembrane region" description="Helical" evidence="22">
    <location>
        <begin position="116"/>
        <end position="132"/>
    </location>
</feature>
<evidence type="ECO:0000256" key="21">
    <source>
        <dbReference type="ARBA" id="ARBA00049966"/>
    </source>
</evidence>
<dbReference type="EC" id="2.4.99.28" evidence="19"/>
<keyword evidence="3" id="KW-1003">Cell membrane</keyword>
<evidence type="ECO:0000256" key="13">
    <source>
        <dbReference type="ARBA" id="ARBA00023316"/>
    </source>
</evidence>
<gene>
    <name evidence="23" type="primary">ftsW</name>
    <name evidence="23" type="ORF">LC087_05815</name>
</gene>
<keyword evidence="24" id="KW-1185">Reference proteome</keyword>
<feature type="transmembrane region" description="Helical" evidence="22">
    <location>
        <begin position="80"/>
        <end position="96"/>
    </location>
</feature>
<evidence type="ECO:0000256" key="5">
    <source>
        <dbReference type="ARBA" id="ARBA00022676"/>
    </source>
</evidence>
<dbReference type="InterPro" id="IPR001182">
    <property type="entry name" value="FtsW/RodA"/>
</dbReference>
<proteinExistence type="inferred from homology"/>
<comment type="pathway">
    <text evidence="2">Cell wall biogenesis; peptidoglycan biosynthesis.</text>
</comment>
<evidence type="ECO:0000256" key="22">
    <source>
        <dbReference type="SAM" id="Phobius"/>
    </source>
</evidence>
<evidence type="ECO:0000256" key="12">
    <source>
        <dbReference type="ARBA" id="ARBA00023306"/>
    </source>
</evidence>
<evidence type="ECO:0000256" key="20">
    <source>
        <dbReference type="ARBA" id="ARBA00049902"/>
    </source>
</evidence>
<dbReference type="EMBL" id="CP129013">
    <property type="protein sequence ID" value="WLR43660.1"/>
    <property type="molecule type" value="Genomic_DNA"/>
</dbReference>
<evidence type="ECO:0000256" key="8">
    <source>
        <dbReference type="ARBA" id="ARBA00022960"/>
    </source>
</evidence>
<evidence type="ECO:0000256" key="14">
    <source>
        <dbReference type="ARBA" id="ARBA00032370"/>
    </source>
</evidence>
<evidence type="ECO:0000256" key="10">
    <source>
        <dbReference type="ARBA" id="ARBA00022989"/>
    </source>
</evidence>
<protein>
    <recommendedName>
        <fullName evidence="17">Probable peptidoglycan glycosyltransferase FtsW</fullName>
        <ecNumber evidence="19">2.4.99.28</ecNumber>
    </recommendedName>
    <alternativeName>
        <fullName evidence="18">Cell division protein FtsW</fullName>
    </alternativeName>
    <alternativeName>
        <fullName evidence="15">Cell wall polymerase</fullName>
    </alternativeName>
    <alternativeName>
        <fullName evidence="14">Peptidoglycan polymerase</fullName>
    </alternativeName>
</protein>
<evidence type="ECO:0000256" key="2">
    <source>
        <dbReference type="ARBA" id="ARBA00004752"/>
    </source>
</evidence>
<dbReference type="PROSITE" id="PS00428">
    <property type="entry name" value="FTSW_RODA_SPOVE"/>
    <property type="match status" value="1"/>
</dbReference>
<sequence length="389" mass="42752">MKKIVKSYDFLLIVSVLALCGFGVVMIYSSSMVTAVTKYDLTPSFFFQRQIIFLLIGLFVFFVFALLPYRLWLSSKIQQLIFFGSIIMLIAVLAFGEAKNNAQSWIEIGNFQLQPSEFIKLGIIIYLAAVYEKKHSYINKVGKGLLPPIIFTCIICILIILQPDIGTASIIAFIAICIVFCSGMNGKSMFKLSVLALFTFMILSPVILWNHDDIFTDTRMARFTSFTDPFADEQGSGYQLVNSYIAINNGELTGLGLGEGMQKYGYLPEAHTDFIMAIVAEELGIIGIMIVIGLLGMIIFKGFNVAKRCKDPFGTLLAVGISSMLAIQASINLGGLTGLIPITGVTFPFISYGGSSLLTLLLSMGLLVNISMFVNYKEAFSHNSTKDAN</sequence>